<protein>
    <submittedName>
        <fullName evidence="1">Lasso RiPP family leader peptide-containing protein</fullName>
    </submittedName>
</protein>
<dbReference type="NCBIfam" id="NF033521">
    <property type="entry name" value="lasso_leader_L3"/>
    <property type="match status" value="1"/>
</dbReference>
<gene>
    <name evidence="1" type="ORF">ABT322_05515</name>
</gene>
<proteinExistence type="predicted"/>
<sequence length="40" mass="4578">MTEYEMTEYEAPRIEPMGDFAELTMWYGWASADGEGDAII</sequence>
<reference evidence="1 2" key="1">
    <citation type="submission" date="2024-06" db="EMBL/GenBank/DDBJ databases">
        <title>The Natural Products Discovery Center: Release of the First 8490 Sequenced Strains for Exploring Actinobacteria Biosynthetic Diversity.</title>
        <authorList>
            <person name="Kalkreuter E."/>
            <person name="Kautsar S.A."/>
            <person name="Yang D."/>
            <person name="Bader C.D."/>
            <person name="Teijaro C.N."/>
            <person name="Fluegel L."/>
            <person name="Davis C.M."/>
            <person name="Simpson J.R."/>
            <person name="Lauterbach L."/>
            <person name="Steele A.D."/>
            <person name="Gui C."/>
            <person name="Meng S."/>
            <person name="Li G."/>
            <person name="Viehrig K."/>
            <person name="Ye F."/>
            <person name="Su P."/>
            <person name="Kiefer A.F."/>
            <person name="Nichols A."/>
            <person name="Cepeda A.J."/>
            <person name="Yan W."/>
            <person name="Fan B."/>
            <person name="Jiang Y."/>
            <person name="Adhikari A."/>
            <person name="Zheng C.-J."/>
            <person name="Schuster L."/>
            <person name="Cowan T.M."/>
            <person name="Smanski M.J."/>
            <person name="Chevrette M.G."/>
            <person name="De Carvalho L.P.S."/>
            <person name="Shen B."/>
        </authorList>
    </citation>
    <scope>NUCLEOTIDE SEQUENCE [LARGE SCALE GENOMIC DNA]</scope>
    <source>
        <strain evidence="1 2">NPDC000632</strain>
    </source>
</reference>
<dbReference type="EMBL" id="JBEPCV010000003">
    <property type="protein sequence ID" value="MER6903240.1"/>
    <property type="molecule type" value="Genomic_DNA"/>
</dbReference>
<keyword evidence="2" id="KW-1185">Reference proteome</keyword>
<comment type="caution">
    <text evidence="1">The sequence shown here is derived from an EMBL/GenBank/DDBJ whole genome shotgun (WGS) entry which is preliminary data.</text>
</comment>
<evidence type="ECO:0000313" key="2">
    <source>
        <dbReference type="Proteomes" id="UP001490330"/>
    </source>
</evidence>
<evidence type="ECO:0000313" key="1">
    <source>
        <dbReference type="EMBL" id="MER6903240.1"/>
    </source>
</evidence>
<organism evidence="1 2">
    <name type="scientific">Streptomyces flaveolus</name>
    <dbReference type="NCBI Taxonomy" id="67297"/>
    <lineage>
        <taxon>Bacteria</taxon>
        <taxon>Bacillati</taxon>
        <taxon>Actinomycetota</taxon>
        <taxon>Actinomycetes</taxon>
        <taxon>Kitasatosporales</taxon>
        <taxon>Streptomycetaceae</taxon>
        <taxon>Streptomyces</taxon>
    </lineage>
</organism>
<dbReference type="RefSeq" id="WP_239770972.1">
    <property type="nucleotide sequence ID" value="NZ_JBEPCO010000048.1"/>
</dbReference>
<dbReference type="Proteomes" id="UP001490330">
    <property type="component" value="Unassembled WGS sequence"/>
</dbReference>
<dbReference type="GeneID" id="97359271"/>
<name>A0ABV1V9S2_9ACTN</name>
<accession>A0ABV1V9S2</accession>